<evidence type="ECO:0000313" key="3">
    <source>
        <dbReference type="Proteomes" id="UP000018780"/>
    </source>
</evidence>
<evidence type="ECO:0000313" key="2">
    <source>
        <dbReference type="EMBL" id="AHD00139.1"/>
    </source>
</evidence>
<evidence type="ECO:0000256" key="1">
    <source>
        <dbReference type="SAM" id="SignalP"/>
    </source>
</evidence>
<dbReference type="Proteomes" id="UP000018780">
    <property type="component" value="Chromosome"/>
</dbReference>
<dbReference type="PROSITE" id="PS51257">
    <property type="entry name" value="PROKAR_LIPOPROTEIN"/>
    <property type="match status" value="1"/>
</dbReference>
<keyword evidence="1" id="KW-0732">Signal</keyword>
<proteinExistence type="predicted"/>
<accession>V9VR02</accession>
<organism evidence="2 3">
    <name type="scientific">Leisingera methylohalidivorans DSM 14336</name>
    <dbReference type="NCBI Taxonomy" id="999552"/>
    <lineage>
        <taxon>Bacteria</taxon>
        <taxon>Pseudomonadati</taxon>
        <taxon>Pseudomonadota</taxon>
        <taxon>Alphaproteobacteria</taxon>
        <taxon>Rhodobacterales</taxon>
        <taxon>Roseobacteraceae</taxon>
        <taxon>Leisingera</taxon>
    </lineage>
</organism>
<sequence>MRLFLTLIFLLLPASLWAACTGTDLRTTLAAQERAHIEARIQATPFAKGNHWIARRGSRTVHVIGTLHINDPRMEEITAGLAPLVRQADLLLMEASPADKAALESKLGRDPSLMLITEGPSLIDRLPAAEWEALAAKVRSHGMAPWMAARMRPWFLAMSMSFPPCLRQAKDIKRGLDARLGELALAADVPVQSLEDPMSVIRMMDADPLEEQVRQLRAFTAMMGGGTDGFITTVEAYFSQDALYSLFLSERDFLHSDGLTRAERETLWAGMMQELIDRRNRNWIPVIEAAKGDRIAVAAGALHLPGETGVLNLLQQEGYSLERAPF</sequence>
<dbReference type="STRING" id="999552.METH_04875"/>
<dbReference type="InterPro" id="IPR002816">
    <property type="entry name" value="TraB/PrgY/GumN_fam"/>
</dbReference>
<dbReference type="InterPro" id="IPR047111">
    <property type="entry name" value="YbaP-like"/>
</dbReference>
<dbReference type="EMBL" id="CP006773">
    <property type="protein sequence ID" value="AHD00139.1"/>
    <property type="molecule type" value="Genomic_DNA"/>
</dbReference>
<dbReference type="OrthoDB" id="9806326at2"/>
<dbReference type="Pfam" id="PF01963">
    <property type="entry name" value="TraB_PrgY_gumN"/>
    <property type="match status" value="1"/>
</dbReference>
<feature type="signal peptide" evidence="1">
    <location>
        <begin position="1"/>
        <end position="18"/>
    </location>
</feature>
<dbReference type="PANTHER" id="PTHR40590">
    <property type="entry name" value="CYTOPLASMIC PROTEIN-RELATED"/>
    <property type="match status" value="1"/>
</dbReference>
<dbReference type="AlphaFoldDB" id="V9VR02"/>
<dbReference type="HOGENOM" id="CLU_057525_1_0_5"/>
<name>V9VR02_9RHOB</name>
<protein>
    <submittedName>
        <fullName evidence="2">Conjugative transfer protein GumN</fullName>
    </submittedName>
</protein>
<dbReference type="CDD" id="cd14789">
    <property type="entry name" value="Tiki"/>
    <property type="match status" value="1"/>
</dbReference>
<dbReference type="KEGG" id="lmd:METH_04875"/>
<dbReference type="RefSeq" id="WP_024089266.1">
    <property type="nucleotide sequence ID" value="NC_023135.1"/>
</dbReference>
<dbReference type="PATRIC" id="fig|999552.6.peg.972"/>
<dbReference type="PANTHER" id="PTHR40590:SF1">
    <property type="entry name" value="CYTOPLASMIC PROTEIN"/>
    <property type="match status" value="1"/>
</dbReference>
<feature type="chain" id="PRO_5004782879" evidence="1">
    <location>
        <begin position="19"/>
        <end position="326"/>
    </location>
</feature>
<reference evidence="2 3" key="1">
    <citation type="submission" date="2013-09" db="EMBL/GenBank/DDBJ databases">
        <authorList>
            <consortium name="DOE Joint Genome Institute"/>
            <person name="Klenk H.-P."/>
            <person name="Huntemann M."/>
            <person name="Han J."/>
            <person name="Chen A."/>
            <person name="Kyrpides N."/>
            <person name="Mavromatis K."/>
            <person name="Markowitz V."/>
            <person name="Palaniappan K."/>
            <person name="Ivanova N."/>
            <person name="Schaumberg A."/>
            <person name="Pati A."/>
            <person name="Liolios K."/>
            <person name="Nordberg H.P."/>
            <person name="Cantor M.N."/>
            <person name="Hua S.X."/>
            <person name="Woyke T."/>
        </authorList>
    </citation>
    <scope>NUCLEOTIDE SEQUENCE [LARGE SCALE GENOMIC DNA]</scope>
    <source>
        <strain evidence="2 3">DSM 14336</strain>
    </source>
</reference>
<gene>
    <name evidence="2" type="ORF">METH_04875</name>
</gene>
<keyword evidence="3" id="KW-1185">Reference proteome</keyword>